<dbReference type="PANTHER" id="PTHR45926">
    <property type="entry name" value="OSJNBA0053K19.4 PROTEIN"/>
    <property type="match status" value="1"/>
</dbReference>
<evidence type="ECO:0000256" key="2">
    <source>
        <dbReference type="PROSITE-ProRule" id="PRU00035"/>
    </source>
</evidence>
<dbReference type="PROSITE" id="PS50014">
    <property type="entry name" value="BROMODOMAIN_2"/>
    <property type="match status" value="1"/>
</dbReference>
<evidence type="ECO:0000313" key="6">
    <source>
        <dbReference type="Proteomes" id="UP000023152"/>
    </source>
</evidence>
<dbReference type="Gene3D" id="1.20.920.10">
    <property type="entry name" value="Bromodomain-like"/>
    <property type="match status" value="1"/>
</dbReference>
<dbReference type="InterPro" id="IPR036427">
    <property type="entry name" value="Bromodomain-like_sf"/>
</dbReference>
<reference evidence="5 6" key="1">
    <citation type="journal article" date="2013" name="Curr. Biol.">
        <title>The Genome of the Foraminiferan Reticulomyxa filosa.</title>
        <authorList>
            <person name="Glockner G."/>
            <person name="Hulsmann N."/>
            <person name="Schleicher M."/>
            <person name="Noegel A.A."/>
            <person name="Eichinger L."/>
            <person name="Gallinger C."/>
            <person name="Pawlowski J."/>
            <person name="Sierra R."/>
            <person name="Euteneuer U."/>
            <person name="Pillet L."/>
            <person name="Moustafa A."/>
            <person name="Platzer M."/>
            <person name="Groth M."/>
            <person name="Szafranski K."/>
            <person name="Schliwa M."/>
        </authorList>
    </citation>
    <scope>NUCLEOTIDE SEQUENCE [LARGE SCALE GENOMIC DNA]</scope>
</reference>
<dbReference type="SMART" id="SM00297">
    <property type="entry name" value="BROMO"/>
    <property type="match status" value="1"/>
</dbReference>
<dbReference type="AlphaFoldDB" id="X6P544"/>
<keyword evidence="6" id="KW-1185">Reference proteome</keyword>
<protein>
    <recommendedName>
        <fullName evidence="4">Bromo domain-containing protein</fullName>
    </recommendedName>
</protein>
<dbReference type="EMBL" id="ASPP01003202">
    <property type="protein sequence ID" value="ETO33670.1"/>
    <property type="molecule type" value="Genomic_DNA"/>
</dbReference>
<sequence length="294" mass="32782">MKPSDDGRDMDTKEETMRENRIERMDYEEPTTTATTTMEAMTIEMASAPPTVTVTATSTAMAIEAGREREREPIAVTATAIVTPTPVTTTTVTAITTAQEIKKDETETKDSVKIQENSEMIEGPQKGVTETTKNKNKSKAKGKATGGKREKKARGDKDELGDTEEIESDVAVATKNANMANDCKPELEHCNRILQALIANPQAVEYRTPVDCNQVGLESYRNIVKRPMDLGTINEKMKRGEYTDAEMFAKDVRQVWKNSLTFNTPGSPLYCVADNLSKQFEKKFSRVLKYETKF</sequence>
<name>X6P544_RETFI</name>
<feature type="region of interest" description="Disordered" evidence="3">
    <location>
        <begin position="1"/>
        <end position="32"/>
    </location>
</feature>
<accession>X6P544</accession>
<dbReference type="PRINTS" id="PR00503">
    <property type="entry name" value="BROMODOMAIN"/>
</dbReference>
<feature type="compositionally biased region" description="Basic and acidic residues" evidence="3">
    <location>
        <begin position="1"/>
        <end position="27"/>
    </location>
</feature>
<comment type="caution">
    <text evidence="5">The sequence shown here is derived from an EMBL/GenBank/DDBJ whole genome shotgun (WGS) entry which is preliminary data.</text>
</comment>
<dbReference type="InterPro" id="IPR001487">
    <property type="entry name" value="Bromodomain"/>
</dbReference>
<gene>
    <name evidence="5" type="ORF">RFI_03432</name>
</gene>
<evidence type="ECO:0000256" key="1">
    <source>
        <dbReference type="ARBA" id="ARBA00023117"/>
    </source>
</evidence>
<evidence type="ECO:0000259" key="4">
    <source>
        <dbReference type="PROSITE" id="PS50014"/>
    </source>
</evidence>
<dbReference type="OMA" id="ANMANDC"/>
<feature type="domain" description="Bromo" evidence="4">
    <location>
        <begin position="198"/>
        <end position="270"/>
    </location>
</feature>
<dbReference type="OrthoDB" id="21449at2759"/>
<dbReference type="SUPFAM" id="SSF47370">
    <property type="entry name" value="Bromodomain"/>
    <property type="match status" value="1"/>
</dbReference>
<keyword evidence="1 2" id="KW-0103">Bromodomain</keyword>
<dbReference type="Pfam" id="PF00439">
    <property type="entry name" value="Bromodomain"/>
    <property type="match status" value="1"/>
</dbReference>
<organism evidence="5 6">
    <name type="scientific">Reticulomyxa filosa</name>
    <dbReference type="NCBI Taxonomy" id="46433"/>
    <lineage>
        <taxon>Eukaryota</taxon>
        <taxon>Sar</taxon>
        <taxon>Rhizaria</taxon>
        <taxon>Retaria</taxon>
        <taxon>Foraminifera</taxon>
        <taxon>Monothalamids</taxon>
        <taxon>Reticulomyxidae</taxon>
        <taxon>Reticulomyxa</taxon>
    </lineage>
</organism>
<feature type="region of interest" description="Disordered" evidence="3">
    <location>
        <begin position="117"/>
        <end position="167"/>
    </location>
</feature>
<dbReference type="Proteomes" id="UP000023152">
    <property type="component" value="Unassembled WGS sequence"/>
</dbReference>
<evidence type="ECO:0000256" key="3">
    <source>
        <dbReference type="SAM" id="MobiDB-lite"/>
    </source>
</evidence>
<proteinExistence type="predicted"/>
<evidence type="ECO:0000313" key="5">
    <source>
        <dbReference type="EMBL" id="ETO33670.1"/>
    </source>
</evidence>